<evidence type="ECO:0008006" key="8">
    <source>
        <dbReference type="Google" id="ProtNLM"/>
    </source>
</evidence>
<dbReference type="Proteomes" id="UP000603453">
    <property type="component" value="Unassembled WGS sequence"/>
</dbReference>
<comment type="cofactor">
    <cofactor evidence="4">
        <name>heme</name>
        <dbReference type="ChEBI" id="CHEBI:30413"/>
    </cofactor>
</comment>
<organism evidence="6 7">
    <name type="scientific">Mucor saturninus</name>
    <dbReference type="NCBI Taxonomy" id="64648"/>
    <lineage>
        <taxon>Eukaryota</taxon>
        <taxon>Fungi</taxon>
        <taxon>Fungi incertae sedis</taxon>
        <taxon>Mucoromycota</taxon>
        <taxon>Mucoromycotina</taxon>
        <taxon>Mucoromycetes</taxon>
        <taxon>Mucorales</taxon>
        <taxon>Mucorineae</taxon>
        <taxon>Mucoraceae</taxon>
        <taxon>Mucor</taxon>
    </lineage>
</organism>
<dbReference type="GO" id="GO:0016705">
    <property type="term" value="F:oxidoreductase activity, acting on paired donors, with incorporation or reduction of molecular oxygen"/>
    <property type="evidence" value="ECO:0007669"/>
    <property type="project" value="InterPro"/>
</dbReference>
<accession>A0A8H7V548</accession>
<dbReference type="InterPro" id="IPR002401">
    <property type="entry name" value="Cyt_P450_E_grp-I"/>
</dbReference>
<dbReference type="OrthoDB" id="2789670at2759"/>
<sequence>MNKVEQGKALAPIIAGTTVALYISYKILHSLLHSKNKFSKEIPAPGPAYPYVGHLFSLGNMPAETVSQWHKELGPIIQLRMGVQTWVSIDSPALAHKVMVTNGSKASHRNENEFGYSLYSFGGKGVVHSQPNAAWKKVRAAVAAAIAPSQIELHMASIQDEAKKLVDALLETSEKTNVGIFPFKDLQLYIMNTVALIGFGRTFPAKDDPTFIDVSSTIDEGFKLSGVECDMANYLPIFTIHNYLTGIRKVLIKYLAERRDPVFGSLIKEAYHADGPNLVKYLKENGYDLSEEETLVIFSDLTGAGTDTNSVYLCWTIAIMCNYPEAQKRIAAEIDNFVERHGRLPLFSERLELPFCISAMKECMRYKPITAFGIPHLANEDIVVDGYIIPKGATIISNMVSMHKNPEFYPDRPEEFVPERFINALGTSVAASKGKVEDRDHFNFGWGRRICPAIHMAEVETFVGFVELMSRCFIEPGEDGMPNINKAENGGIVVSPIPYKVKFTKRKN</sequence>
<dbReference type="GO" id="GO:0005506">
    <property type="term" value="F:iron ion binding"/>
    <property type="evidence" value="ECO:0007669"/>
    <property type="project" value="InterPro"/>
</dbReference>
<proteinExistence type="inferred from homology"/>
<dbReference type="InterPro" id="IPR001128">
    <property type="entry name" value="Cyt_P450"/>
</dbReference>
<dbReference type="Pfam" id="PF00067">
    <property type="entry name" value="p450"/>
    <property type="match status" value="1"/>
</dbReference>
<keyword evidence="2 5" id="KW-0560">Oxidoreductase</keyword>
<evidence type="ECO:0000313" key="6">
    <source>
        <dbReference type="EMBL" id="KAG2210501.1"/>
    </source>
</evidence>
<dbReference type="PRINTS" id="PR00463">
    <property type="entry name" value="EP450I"/>
</dbReference>
<dbReference type="InterPro" id="IPR036396">
    <property type="entry name" value="Cyt_P450_sf"/>
</dbReference>
<protein>
    <recommendedName>
        <fullName evidence="8">Cytochrome P450</fullName>
    </recommendedName>
</protein>
<dbReference type="PANTHER" id="PTHR46300">
    <property type="entry name" value="P450, PUTATIVE (EUROFUNG)-RELATED-RELATED"/>
    <property type="match status" value="1"/>
</dbReference>
<evidence type="ECO:0000256" key="5">
    <source>
        <dbReference type="RuleBase" id="RU000461"/>
    </source>
</evidence>
<evidence type="ECO:0000313" key="7">
    <source>
        <dbReference type="Proteomes" id="UP000603453"/>
    </source>
</evidence>
<keyword evidence="5" id="KW-0503">Monooxygenase</keyword>
<comment type="similarity">
    <text evidence="5">Belongs to the cytochrome P450 family.</text>
</comment>
<dbReference type="InterPro" id="IPR017972">
    <property type="entry name" value="Cyt_P450_CS"/>
</dbReference>
<reference evidence="6" key="1">
    <citation type="submission" date="2020-12" db="EMBL/GenBank/DDBJ databases">
        <title>Metabolic potential, ecology and presence of endohyphal bacteria is reflected in genomic diversity of Mucoromycotina.</title>
        <authorList>
            <person name="Muszewska A."/>
            <person name="Okrasinska A."/>
            <person name="Steczkiewicz K."/>
            <person name="Drgas O."/>
            <person name="Orlowska M."/>
            <person name="Perlinska-Lenart U."/>
            <person name="Aleksandrzak-Piekarczyk T."/>
            <person name="Szatraj K."/>
            <person name="Zielenkiewicz U."/>
            <person name="Pilsyk S."/>
            <person name="Malc E."/>
            <person name="Mieczkowski P."/>
            <person name="Kruszewska J.S."/>
            <person name="Biernat P."/>
            <person name="Pawlowska J."/>
        </authorList>
    </citation>
    <scope>NUCLEOTIDE SEQUENCE</scope>
    <source>
        <strain evidence="6">WA0000017839</strain>
    </source>
</reference>
<dbReference type="Gene3D" id="1.10.630.10">
    <property type="entry name" value="Cytochrome P450"/>
    <property type="match status" value="1"/>
</dbReference>
<name>A0A8H7V548_9FUNG</name>
<evidence type="ECO:0000256" key="1">
    <source>
        <dbReference type="ARBA" id="ARBA00022723"/>
    </source>
</evidence>
<dbReference type="PROSITE" id="PS00086">
    <property type="entry name" value="CYTOCHROME_P450"/>
    <property type="match status" value="1"/>
</dbReference>
<dbReference type="SUPFAM" id="SSF48264">
    <property type="entry name" value="Cytochrome P450"/>
    <property type="match status" value="1"/>
</dbReference>
<dbReference type="GO" id="GO:0020037">
    <property type="term" value="F:heme binding"/>
    <property type="evidence" value="ECO:0007669"/>
    <property type="project" value="InterPro"/>
</dbReference>
<evidence type="ECO:0000256" key="3">
    <source>
        <dbReference type="ARBA" id="ARBA00023004"/>
    </source>
</evidence>
<gene>
    <name evidence="6" type="ORF">INT47_002443</name>
</gene>
<comment type="caution">
    <text evidence="6">The sequence shown here is derived from an EMBL/GenBank/DDBJ whole genome shotgun (WGS) entry which is preliminary data.</text>
</comment>
<dbReference type="EMBL" id="JAEPRD010000011">
    <property type="protein sequence ID" value="KAG2210501.1"/>
    <property type="molecule type" value="Genomic_DNA"/>
</dbReference>
<dbReference type="PRINTS" id="PR00385">
    <property type="entry name" value="P450"/>
</dbReference>
<dbReference type="PANTHER" id="PTHR46300:SF11">
    <property type="entry name" value="OXIDOREDUCTASE, PUTATIVE-RELATED"/>
    <property type="match status" value="1"/>
</dbReference>
<evidence type="ECO:0000256" key="2">
    <source>
        <dbReference type="ARBA" id="ARBA00023002"/>
    </source>
</evidence>
<keyword evidence="1 4" id="KW-0479">Metal-binding</keyword>
<dbReference type="AlphaFoldDB" id="A0A8H7V548"/>
<evidence type="ECO:0000256" key="4">
    <source>
        <dbReference type="PIRSR" id="PIRSR602401-1"/>
    </source>
</evidence>
<dbReference type="InterPro" id="IPR050364">
    <property type="entry name" value="Cytochrome_P450_fung"/>
</dbReference>
<keyword evidence="7" id="KW-1185">Reference proteome</keyword>
<keyword evidence="3 4" id="KW-0408">Iron</keyword>
<dbReference type="GO" id="GO:0004497">
    <property type="term" value="F:monooxygenase activity"/>
    <property type="evidence" value="ECO:0007669"/>
    <property type="project" value="UniProtKB-KW"/>
</dbReference>
<feature type="binding site" description="axial binding residue" evidence="4">
    <location>
        <position position="451"/>
    </location>
    <ligand>
        <name>heme</name>
        <dbReference type="ChEBI" id="CHEBI:30413"/>
    </ligand>
    <ligandPart>
        <name>Fe</name>
        <dbReference type="ChEBI" id="CHEBI:18248"/>
    </ligandPart>
</feature>
<keyword evidence="4 5" id="KW-0349">Heme</keyword>